<evidence type="ECO:0000313" key="5">
    <source>
        <dbReference type="EMBL" id="THG06299.1"/>
    </source>
</evidence>
<dbReference type="Proteomes" id="UP000306102">
    <property type="component" value="Unassembled WGS sequence"/>
</dbReference>
<dbReference type="InterPro" id="IPR028110">
    <property type="entry name" value="TMEM254"/>
</dbReference>
<organism evidence="5 6">
    <name type="scientific">Camellia sinensis var. sinensis</name>
    <name type="common">China tea</name>
    <dbReference type="NCBI Taxonomy" id="542762"/>
    <lineage>
        <taxon>Eukaryota</taxon>
        <taxon>Viridiplantae</taxon>
        <taxon>Streptophyta</taxon>
        <taxon>Embryophyta</taxon>
        <taxon>Tracheophyta</taxon>
        <taxon>Spermatophyta</taxon>
        <taxon>Magnoliopsida</taxon>
        <taxon>eudicotyledons</taxon>
        <taxon>Gunneridae</taxon>
        <taxon>Pentapetalae</taxon>
        <taxon>asterids</taxon>
        <taxon>Ericales</taxon>
        <taxon>Theaceae</taxon>
        <taxon>Camellia</taxon>
    </lineage>
</organism>
<feature type="domain" description="3-beta hydroxysteroid dehydrogenase/isomerase" evidence="4">
    <location>
        <begin position="165"/>
        <end position="358"/>
    </location>
</feature>
<dbReference type="PANTHER" id="PTHR43245">
    <property type="entry name" value="BIFUNCTIONAL POLYMYXIN RESISTANCE PROTEIN ARNA"/>
    <property type="match status" value="1"/>
</dbReference>
<feature type="transmembrane region" description="Helical" evidence="3">
    <location>
        <begin position="519"/>
        <end position="536"/>
    </location>
</feature>
<comment type="caution">
    <text evidence="5">The sequence shown here is derived from an EMBL/GenBank/DDBJ whole genome shotgun (WGS) entry which is preliminary data.</text>
</comment>
<feature type="domain" description="3-beta hydroxysteroid dehydrogenase/isomerase" evidence="4">
    <location>
        <begin position="717"/>
        <end position="830"/>
    </location>
</feature>
<feature type="transmembrane region" description="Helical" evidence="3">
    <location>
        <begin position="831"/>
        <end position="853"/>
    </location>
</feature>
<dbReference type="AlphaFoldDB" id="A0A4S4DSW4"/>
<dbReference type="InterPro" id="IPR036291">
    <property type="entry name" value="NAD(P)-bd_dom_sf"/>
</dbReference>
<accession>A0A4S4DSW4</accession>
<dbReference type="EMBL" id="SDRB02010465">
    <property type="protein sequence ID" value="THG06299.1"/>
    <property type="molecule type" value="Genomic_DNA"/>
</dbReference>
<dbReference type="Gene3D" id="3.40.50.720">
    <property type="entry name" value="NAD(P)-binding Rossmann-like Domain"/>
    <property type="match status" value="3"/>
</dbReference>
<proteinExistence type="inferred from homology"/>
<dbReference type="STRING" id="542762.A0A4S4DSW4"/>
<evidence type="ECO:0000256" key="3">
    <source>
        <dbReference type="SAM" id="Phobius"/>
    </source>
</evidence>
<keyword evidence="6" id="KW-1185">Reference proteome</keyword>
<dbReference type="InterPro" id="IPR050177">
    <property type="entry name" value="Lipid_A_modif_metabolic_enz"/>
</dbReference>
<dbReference type="GO" id="GO:0006694">
    <property type="term" value="P:steroid biosynthetic process"/>
    <property type="evidence" value="ECO:0007669"/>
    <property type="project" value="InterPro"/>
</dbReference>
<dbReference type="SUPFAM" id="SSF51735">
    <property type="entry name" value="NAD(P)-binding Rossmann-fold domains"/>
    <property type="match status" value="3"/>
</dbReference>
<keyword evidence="2" id="KW-0560">Oxidoreductase</keyword>
<feature type="transmembrane region" description="Helical" evidence="3">
    <location>
        <begin position="445"/>
        <end position="464"/>
    </location>
</feature>
<dbReference type="Pfam" id="PF14934">
    <property type="entry name" value="TMEM254"/>
    <property type="match status" value="1"/>
</dbReference>
<dbReference type="GO" id="GO:0016616">
    <property type="term" value="F:oxidoreductase activity, acting on the CH-OH group of donors, NAD or NADP as acceptor"/>
    <property type="evidence" value="ECO:0007669"/>
    <property type="project" value="InterPro"/>
</dbReference>
<reference evidence="5 6" key="1">
    <citation type="journal article" date="2018" name="Proc. Natl. Acad. Sci. U.S.A.">
        <title>Draft genome sequence of Camellia sinensis var. sinensis provides insights into the evolution of the tea genome and tea quality.</title>
        <authorList>
            <person name="Wei C."/>
            <person name="Yang H."/>
            <person name="Wang S."/>
            <person name="Zhao J."/>
            <person name="Liu C."/>
            <person name="Gao L."/>
            <person name="Xia E."/>
            <person name="Lu Y."/>
            <person name="Tai Y."/>
            <person name="She G."/>
            <person name="Sun J."/>
            <person name="Cao H."/>
            <person name="Tong W."/>
            <person name="Gao Q."/>
            <person name="Li Y."/>
            <person name="Deng W."/>
            <person name="Jiang X."/>
            <person name="Wang W."/>
            <person name="Chen Q."/>
            <person name="Zhang S."/>
            <person name="Li H."/>
            <person name="Wu J."/>
            <person name="Wang P."/>
            <person name="Li P."/>
            <person name="Shi C."/>
            <person name="Zheng F."/>
            <person name="Jian J."/>
            <person name="Huang B."/>
            <person name="Shan D."/>
            <person name="Shi M."/>
            <person name="Fang C."/>
            <person name="Yue Y."/>
            <person name="Li F."/>
            <person name="Li D."/>
            <person name="Wei S."/>
            <person name="Han B."/>
            <person name="Jiang C."/>
            <person name="Yin Y."/>
            <person name="Xia T."/>
            <person name="Zhang Z."/>
            <person name="Bennetzen J.L."/>
            <person name="Zhao S."/>
            <person name="Wan X."/>
        </authorList>
    </citation>
    <scope>NUCLEOTIDE SEQUENCE [LARGE SCALE GENOMIC DNA]</scope>
    <source>
        <strain evidence="6">cv. Shuchazao</strain>
        <tissue evidence="5">Leaf</tissue>
    </source>
</reference>
<feature type="transmembrane region" description="Helical" evidence="3">
    <location>
        <begin position="485"/>
        <end position="507"/>
    </location>
</feature>
<evidence type="ECO:0000256" key="1">
    <source>
        <dbReference type="ARBA" id="ARBA00009219"/>
    </source>
</evidence>
<sequence>MHLSKNEGIEDKTFVVAGGLGFVGSSLCLELLRRGAHQVRTFDLHVTRKQDVQKALHGADCVFHRASYGMSGKEMLQFGRVDDVNINGTCHVLEACVEHGVKRLVYVSTYNVVFGGKEIINGNETLPYFPLHDYVDPYSRNKCIAKQLVLKSNGRPLNKWVGIIVDDVNINGTCHVLEACVEHGVKRLVYVSTYNVVFGGKEIINGNETLPYFPLDDYVDPYSRSKCIAEQLVLKSNGRPLKKKNGNLYTCAIRPAAIYGPGEERHLPRIINLSKLGLLPFKIDEERVKSNWVYIDNLVLALILASMGLLDDIPQREGHPIAAGQPYFISYGSPVNSFEFLRPLLQSLEYDLPKWSLAVSHALVLGRIFQLVYTILYPWLNQWWLPQPLMLPTEVHEVGVTHYFSFLKAKEELGYVPMVSPQEGMAATISYFQERKMRSLDGPTIYTWMFSVIGMTLLFIAVYWPAFGPVSLLRDFCLFFFRSMWVMRMVFILATAAHIGEAVYAWHLAKKVDPLNAGGWFWQTLALGVFSLRFLLKRARKFVKRVDLPLLICPDPDQLFDLKPRASKLRNHAVCLGVNKMRLMSWNLSRNTLQDRSSWEIDLGLIEELGLVRLSFSSKVHWSMFFSFTGNCRALLCSTTTLIHTQDTVIFQPYRHVSDNKSLTYRIQPDTYRESAATAVKFSLAGIPVSIRLGPIIFRYEPAGTERTGRYLEPWKKNGNLYTCAIRPAAIYGPGEERHLPRIINLSKLGLLPFKIDEERVKSDWVYIDNLVLALILASMGLLDDIPQREGHPIAAGQPYFISDGSPVNSFEFLRPLLQSLEYDLPKRSLAVSHALVLGRIFQLVYTILYPWLNQWWLPQPLMLPTEVHEVGVTYYFSFLKAKEELGYVPMTCVTFKRFLSLLLPVYVGNENSVHFGYSSSYWRGYVCVASGKKSGSFECRRLVLADSCAWDSFIAFPVEESQEYLKPEVNPPSLNFDC</sequence>
<protein>
    <recommendedName>
        <fullName evidence="4">3-beta hydroxysteroid dehydrogenase/isomerase domain-containing protein</fullName>
    </recommendedName>
</protein>
<keyword evidence="3" id="KW-0472">Membrane</keyword>
<comment type="similarity">
    <text evidence="1">Belongs to the 3-beta-HSD family.</text>
</comment>
<feature type="domain" description="3-beta hydroxysteroid dehydrogenase/isomerase" evidence="4">
    <location>
        <begin position="46"/>
        <end position="158"/>
    </location>
</feature>
<keyword evidence="3" id="KW-0812">Transmembrane</keyword>
<evidence type="ECO:0000313" key="6">
    <source>
        <dbReference type="Proteomes" id="UP000306102"/>
    </source>
</evidence>
<evidence type="ECO:0000259" key="4">
    <source>
        <dbReference type="Pfam" id="PF01073"/>
    </source>
</evidence>
<dbReference type="Pfam" id="PF01073">
    <property type="entry name" value="3Beta_HSD"/>
    <property type="match status" value="3"/>
</dbReference>
<evidence type="ECO:0000256" key="2">
    <source>
        <dbReference type="ARBA" id="ARBA00023002"/>
    </source>
</evidence>
<dbReference type="InterPro" id="IPR002225">
    <property type="entry name" value="3Beta_OHSteriod_DH/Estase"/>
</dbReference>
<name>A0A4S4DSW4_CAMSN</name>
<gene>
    <name evidence="5" type="ORF">TEA_010055</name>
</gene>
<keyword evidence="3" id="KW-1133">Transmembrane helix</keyword>
<dbReference type="PANTHER" id="PTHR43245:SF51">
    <property type="entry name" value="SHORT CHAIN DEHYDROGENASE_REDUCTASE FAMILY 42E, MEMBER 2"/>
    <property type="match status" value="1"/>
</dbReference>